<dbReference type="GO" id="GO:0006879">
    <property type="term" value="P:intracellular iron ion homeostasis"/>
    <property type="evidence" value="ECO:0007669"/>
    <property type="project" value="TreeGrafter"/>
</dbReference>
<reference evidence="16 17" key="1">
    <citation type="submission" date="2019-09" db="EMBL/GenBank/DDBJ databases">
        <authorList>
            <person name="Brejova B."/>
        </authorList>
    </citation>
    <scope>NUCLEOTIDE SEQUENCE [LARGE SCALE GENOMIC DNA]</scope>
</reference>
<dbReference type="GO" id="GO:0005886">
    <property type="term" value="C:plasma membrane"/>
    <property type="evidence" value="ECO:0007669"/>
    <property type="project" value="TreeGrafter"/>
</dbReference>
<feature type="transmembrane region" description="Helical" evidence="13">
    <location>
        <begin position="345"/>
        <end position="362"/>
    </location>
</feature>
<dbReference type="EMBL" id="CABVLU010000002">
    <property type="protein sequence ID" value="VVT50905.1"/>
    <property type="molecule type" value="Genomic_DNA"/>
</dbReference>
<evidence type="ECO:0000256" key="9">
    <source>
        <dbReference type="ARBA" id="ARBA00023002"/>
    </source>
</evidence>
<dbReference type="SFLD" id="SFLDG01168">
    <property type="entry name" value="Ferric_reductase_subgroup_(FRE"/>
    <property type="match status" value="1"/>
</dbReference>
<dbReference type="PANTHER" id="PTHR32361:SF9">
    <property type="entry name" value="FERRIC REDUCTASE TRANSMEMBRANE COMPONENT 3-RELATED"/>
    <property type="match status" value="1"/>
</dbReference>
<dbReference type="InterPro" id="IPR017927">
    <property type="entry name" value="FAD-bd_FR_type"/>
</dbReference>
<dbReference type="PROSITE" id="PS51384">
    <property type="entry name" value="FAD_FR"/>
    <property type="match status" value="1"/>
</dbReference>
<dbReference type="Gene3D" id="3.40.50.80">
    <property type="entry name" value="Nucleotide-binding domain of ferredoxin-NADP reductase (FNR) module"/>
    <property type="match status" value="1"/>
</dbReference>
<feature type="chain" id="PRO_5022718754" description="FAD-binding FR-type domain-containing protein" evidence="14">
    <location>
        <begin position="19"/>
        <end position="687"/>
    </location>
</feature>
<evidence type="ECO:0000256" key="12">
    <source>
        <dbReference type="ARBA" id="ARBA00023180"/>
    </source>
</evidence>
<evidence type="ECO:0000256" key="2">
    <source>
        <dbReference type="ARBA" id="ARBA00006278"/>
    </source>
</evidence>
<evidence type="ECO:0000256" key="8">
    <source>
        <dbReference type="ARBA" id="ARBA00022989"/>
    </source>
</evidence>
<keyword evidence="12" id="KW-0325">Glycoprotein</keyword>
<dbReference type="SFLD" id="SFLDS00052">
    <property type="entry name" value="Ferric_Reductase_Domain"/>
    <property type="match status" value="1"/>
</dbReference>
<dbReference type="AlphaFoldDB" id="A0A5E8BN08"/>
<dbReference type="InterPro" id="IPR013112">
    <property type="entry name" value="FAD-bd_8"/>
</dbReference>
<dbReference type="Pfam" id="PF08030">
    <property type="entry name" value="NAD_binding_6"/>
    <property type="match status" value="1"/>
</dbReference>
<dbReference type="CDD" id="cd06186">
    <property type="entry name" value="NOX_Duox_like_FAD_NADP"/>
    <property type="match status" value="1"/>
</dbReference>
<evidence type="ECO:0000256" key="7">
    <source>
        <dbReference type="ARBA" id="ARBA00022982"/>
    </source>
</evidence>
<dbReference type="GO" id="GO:0015677">
    <property type="term" value="P:copper ion import"/>
    <property type="evidence" value="ECO:0007669"/>
    <property type="project" value="TreeGrafter"/>
</dbReference>
<dbReference type="Pfam" id="PF01794">
    <property type="entry name" value="Ferric_reduct"/>
    <property type="match status" value="1"/>
</dbReference>
<sequence>MKFTSLALLFLSVCLTSAITSGDALFRGCGVYVAKYSFECPSKYSKVKGGRTGGCNCMSPEFMATMVDCMIRSKGGNIKRGFTSLIDDCKLSSRSNLTVDELYAIHDNASDYWVNSKDVKNKTETHYYPIKFTQAQVDQAQRAFGAGFYAKYTGQLYGGLMCAYFGVIMLAAAISNFLKKVAPKFVHNSTNNKFALFFRRKLINPAFFGFKHSTPVNWGPFSMSLPTRAQGWVVTGYVVMFIIFMFIKYDVYDGNTRYPSKANQLSRIVSDRTAVLSVTQMPLLYILAGRNNLLLWITGLSYDTMNLYHRWVARVTFTSVFIHSIAFSALYVNQGTYKTQLAKTSNVWGIVGTVCGGLLMFFSLRQFREKIYDFFLLTHWAFVIFFTVGSWYHVGSNTYYEWIYATVAFWAFDRAFRLARIVLTGVKAKGHVELQSDVFLKIKIDYNNRIWKPYPGAYAFLYFLRPTWRIWENHPFSAYPSPVPGEENKIVFCARVRQGKTLQMSNYIAKSGPQTIPVFVEGPYGHAQPVDRSETVVLIAGGIGFTGAYSYACRMLEKPNVTFIWAVQFISHFEVFREEIEHLASHGINVIVYISDETSDKPIVLEKNYGSDSEVSEKTDSSMTLDTRYGMADIKSIIDTSVAEAPGSIGFFVCGPPGVNDSVRKHVTNAMGQGKGRVDLYVEAFNW</sequence>
<keyword evidence="14" id="KW-0732">Signal</keyword>
<feature type="domain" description="FAD-binding FR-type" evidence="15">
    <location>
        <begin position="411"/>
        <end position="530"/>
    </location>
</feature>
<comment type="similarity">
    <text evidence="2">Belongs to the ferric reductase (FRE) family.</text>
</comment>
<evidence type="ECO:0000313" key="17">
    <source>
        <dbReference type="Proteomes" id="UP000398389"/>
    </source>
</evidence>
<accession>A0A5E8BN08</accession>
<keyword evidence="4" id="KW-0285">Flavoprotein</keyword>
<gene>
    <name evidence="16" type="ORF">SAPINGB_P002919</name>
</gene>
<dbReference type="SUPFAM" id="SSF52343">
    <property type="entry name" value="Ferredoxin reductase-like, C-terminal NADP-linked domain"/>
    <property type="match status" value="1"/>
</dbReference>
<evidence type="ECO:0000256" key="1">
    <source>
        <dbReference type="ARBA" id="ARBA00004141"/>
    </source>
</evidence>
<keyword evidence="5 13" id="KW-0812">Transmembrane</keyword>
<dbReference type="InterPro" id="IPR013121">
    <property type="entry name" value="Fe_red_NAD-bd_6"/>
</dbReference>
<keyword evidence="9" id="KW-0560">Oxidoreductase</keyword>
<protein>
    <recommendedName>
        <fullName evidence="15">FAD-binding FR-type domain-containing protein</fullName>
    </recommendedName>
</protein>
<evidence type="ECO:0000313" key="16">
    <source>
        <dbReference type="EMBL" id="VVT50905.1"/>
    </source>
</evidence>
<feature type="transmembrane region" description="Helical" evidence="13">
    <location>
        <begin position="311"/>
        <end position="333"/>
    </location>
</feature>
<dbReference type="InterPro" id="IPR039261">
    <property type="entry name" value="FNR_nucleotide-bd"/>
</dbReference>
<dbReference type="GeneID" id="43581737"/>
<keyword evidence="10" id="KW-0406">Ion transport</keyword>
<evidence type="ECO:0000256" key="13">
    <source>
        <dbReference type="SAM" id="Phobius"/>
    </source>
</evidence>
<evidence type="ECO:0000256" key="3">
    <source>
        <dbReference type="ARBA" id="ARBA00022448"/>
    </source>
</evidence>
<organism evidence="16 17">
    <name type="scientific">Magnusiomyces paraingens</name>
    <dbReference type="NCBI Taxonomy" id="2606893"/>
    <lineage>
        <taxon>Eukaryota</taxon>
        <taxon>Fungi</taxon>
        <taxon>Dikarya</taxon>
        <taxon>Ascomycota</taxon>
        <taxon>Saccharomycotina</taxon>
        <taxon>Dipodascomycetes</taxon>
        <taxon>Dipodascales</taxon>
        <taxon>Dipodascaceae</taxon>
        <taxon>Magnusiomyces</taxon>
    </lineage>
</organism>
<feature type="signal peptide" evidence="14">
    <location>
        <begin position="1"/>
        <end position="18"/>
    </location>
</feature>
<evidence type="ECO:0000256" key="11">
    <source>
        <dbReference type="ARBA" id="ARBA00023136"/>
    </source>
</evidence>
<dbReference type="RefSeq" id="XP_031853528.1">
    <property type="nucleotide sequence ID" value="XM_031997637.1"/>
</dbReference>
<feature type="transmembrane region" description="Helical" evidence="13">
    <location>
        <begin position="374"/>
        <end position="393"/>
    </location>
</feature>
<dbReference type="InterPro" id="IPR051410">
    <property type="entry name" value="Ferric/Cupric_Reductase"/>
</dbReference>
<evidence type="ECO:0000256" key="5">
    <source>
        <dbReference type="ARBA" id="ARBA00022692"/>
    </source>
</evidence>
<evidence type="ECO:0000259" key="15">
    <source>
        <dbReference type="PROSITE" id="PS51384"/>
    </source>
</evidence>
<dbReference type="PANTHER" id="PTHR32361">
    <property type="entry name" value="FERRIC/CUPRIC REDUCTASE TRANSMEMBRANE COMPONENT"/>
    <property type="match status" value="1"/>
</dbReference>
<evidence type="ECO:0000256" key="4">
    <source>
        <dbReference type="ARBA" id="ARBA00022630"/>
    </source>
</evidence>
<proteinExistence type="inferred from homology"/>
<dbReference type="GO" id="GO:0000293">
    <property type="term" value="F:ferric-chelate reductase activity"/>
    <property type="evidence" value="ECO:0007669"/>
    <property type="project" value="UniProtKB-ARBA"/>
</dbReference>
<dbReference type="InterPro" id="IPR013130">
    <property type="entry name" value="Fe3_Rdtase_TM_dom"/>
</dbReference>
<feature type="transmembrane region" description="Helical" evidence="13">
    <location>
        <begin position="231"/>
        <end position="249"/>
    </location>
</feature>
<dbReference type="Pfam" id="PF08022">
    <property type="entry name" value="FAD_binding_8"/>
    <property type="match status" value="1"/>
</dbReference>
<keyword evidence="11 13" id="KW-0472">Membrane</keyword>
<evidence type="ECO:0000256" key="10">
    <source>
        <dbReference type="ARBA" id="ARBA00023065"/>
    </source>
</evidence>
<keyword evidence="6" id="KW-0274">FAD</keyword>
<name>A0A5E8BN08_9ASCO</name>
<evidence type="ECO:0000256" key="14">
    <source>
        <dbReference type="SAM" id="SignalP"/>
    </source>
</evidence>
<keyword evidence="3" id="KW-0813">Transport</keyword>
<keyword evidence="8 13" id="KW-1133">Transmembrane helix</keyword>
<dbReference type="GO" id="GO:0006826">
    <property type="term" value="P:iron ion transport"/>
    <property type="evidence" value="ECO:0007669"/>
    <property type="project" value="TreeGrafter"/>
</dbReference>
<keyword evidence="17" id="KW-1185">Reference proteome</keyword>
<comment type="subcellular location">
    <subcellularLocation>
        <location evidence="1">Membrane</location>
        <topology evidence="1">Multi-pass membrane protein</topology>
    </subcellularLocation>
</comment>
<dbReference type="OrthoDB" id="4494341at2759"/>
<feature type="transmembrane region" description="Helical" evidence="13">
    <location>
        <begin position="156"/>
        <end position="178"/>
    </location>
</feature>
<evidence type="ECO:0000256" key="6">
    <source>
        <dbReference type="ARBA" id="ARBA00022827"/>
    </source>
</evidence>
<keyword evidence="7" id="KW-0249">Electron transport</keyword>
<dbReference type="Proteomes" id="UP000398389">
    <property type="component" value="Unassembled WGS sequence"/>
</dbReference>